<dbReference type="CDD" id="cd02511">
    <property type="entry name" value="Beta4Glucosyltransferase"/>
    <property type="match status" value="1"/>
</dbReference>
<organism evidence="3 4">
    <name type="scientific">Tatumella morbirosei</name>
    <dbReference type="NCBI Taxonomy" id="642227"/>
    <lineage>
        <taxon>Bacteria</taxon>
        <taxon>Pseudomonadati</taxon>
        <taxon>Pseudomonadota</taxon>
        <taxon>Gammaproteobacteria</taxon>
        <taxon>Enterobacterales</taxon>
        <taxon>Erwiniaceae</taxon>
        <taxon>Tatumella</taxon>
    </lineage>
</organism>
<dbReference type="Gene3D" id="3.90.550.10">
    <property type="entry name" value="Spore Coat Polysaccharide Biosynthesis Protein SpsA, Chain A"/>
    <property type="match status" value="1"/>
</dbReference>
<feature type="domain" description="Glycosyltransferase 2-like" evidence="2">
    <location>
        <begin position="8"/>
        <end position="134"/>
    </location>
</feature>
<dbReference type="AlphaFoldDB" id="A0A095VY83"/>
<comment type="similarity">
    <text evidence="1">Belongs to the glycosyltransferase 2 family. WaaE/KdtX subfamily.</text>
</comment>
<dbReference type="EMBL" id="JPKR02000005">
    <property type="protein sequence ID" value="KGD79670.1"/>
    <property type="molecule type" value="Genomic_DNA"/>
</dbReference>
<gene>
    <name evidence="3" type="ORF">HA49_01470</name>
</gene>
<dbReference type="STRING" id="642227.HA49_01470"/>
<accession>A0A095VY83</accession>
<name>A0A095VY83_9GAMM</name>
<dbReference type="SUPFAM" id="SSF53448">
    <property type="entry name" value="Nucleotide-diphospho-sugar transferases"/>
    <property type="match status" value="1"/>
</dbReference>
<evidence type="ECO:0000313" key="3">
    <source>
        <dbReference type="EMBL" id="KGD79670.1"/>
    </source>
</evidence>
<dbReference type="InterPro" id="IPR001173">
    <property type="entry name" value="Glyco_trans_2-like"/>
</dbReference>
<dbReference type="PANTHER" id="PTHR43630:SF2">
    <property type="entry name" value="GLYCOSYLTRANSFERASE"/>
    <property type="match status" value="1"/>
</dbReference>
<protein>
    <submittedName>
        <fullName evidence="3">Lipopolysaccharide biosynthesis protein</fullName>
    </submittedName>
</protein>
<dbReference type="eggNOG" id="COG0463">
    <property type="taxonomic scope" value="Bacteria"/>
</dbReference>
<sequence length="259" mass="29333">MSTRQRLSVVMITKNEAELLPDCLQSVAWADEIIVLDSGSTDQTADIARQAGARVFYSEQWPGYGLQRQHAQQYASGDMILMIDADERVTPELRAAIEEVLQQSASPDNVYSIARSNWFLGRFMRHSGWYPDRVTRLYPARFRYNSHLVHESLEHSGASVIRLSGDLKHLTCRDLHHFQQKQLAYANAWAAQRFSQGRSCSLYSVYSHTVAAWLKTAILRAGILDGSQGWVLALVNAQYTFNKYAILWALNKTKPPGVQ</sequence>
<evidence type="ECO:0000259" key="2">
    <source>
        <dbReference type="Pfam" id="PF00535"/>
    </source>
</evidence>
<dbReference type="InterPro" id="IPR029044">
    <property type="entry name" value="Nucleotide-diphossugar_trans"/>
</dbReference>
<dbReference type="OrthoDB" id="9815923at2"/>
<dbReference type="Pfam" id="PF00535">
    <property type="entry name" value="Glycos_transf_2"/>
    <property type="match status" value="1"/>
</dbReference>
<dbReference type="RefSeq" id="WP_038016013.1">
    <property type="nucleotide sequence ID" value="NZ_JPKR02000005.1"/>
</dbReference>
<evidence type="ECO:0000256" key="1">
    <source>
        <dbReference type="ARBA" id="ARBA00038494"/>
    </source>
</evidence>
<comment type="caution">
    <text evidence="3">The sequence shown here is derived from an EMBL/GenBank/DDBJ whole genome shotgun (WGS) entry which is preliminary data.</text>
</comment>
<keyword evidence="4" id="KW-1185">Reference proteome</keyword>
<proteinExistence type="inferred from homology"/>
<dbReference type="PANTHER" id="PTHR43630">
    <property type="entry name" value="POLY-BETA-1,6-N-ACETYL-D-GLUCOSAMINE SYNTHASE"/>
    <property type="match status" value="1"/>
</dbReference>
<reference evidence="3" key="1">
    <citation type="submission" date="2014-12" db="EMBL/GenBank/DDBJ databases">
        <title>The draft genome of the Tatumella morbirosei type strain, LMG23360T isolated from pineapple rot.</title>
        <authorList>
            <person name="Smits T.H."/>
            <person name="Palmer M."/>
            <person name="Venter S.N."/>
            <person name="Duffy B."/>
            <person name="Steenkamp E.T."/>
            <person name="Chan W.Y."/>
            <person name="Coutinho T.A."/>
            <person name="Coetzee M.P."/>
            <person name="De Maayer P."/>
        </authorList>
    </citation>
    <scope>NUCLEOTIDE SEQUENCE [LARGE SCALE GENOMIC DNA]</scope>
    <source>
        <strain evidence="3">LMG 23360</strain>
    </source>
</reference>
<dbReference type="Proteomes" id="UP000029577">
    <property type="component" value="Unassembled WGS sequence"/>
</dbReference>
<evidence type="ECO:0000313" key="4">
    <source>
        <dbReference type="Proteomes" id="UP000029577"/>
    </source>
</evidence>